<organism evidence="4 5">
    <name type="scientific">Kitasatospora purpeofusca</name>
    <dbReference type="NCBI Taxonomy" id="67352"/>
    <lineage>
        <taxon>Bacteria</taxon>
        <taxon>Bacillati</taxon>
        <taxon>Actinomycetota</taxon>
        <taxon>Actinomycetes</taxon>
        <taxon>Kitasatosporales</taxon>
        <taxon>Streptomycetaceae</taxon>
        <taxon>Kitasatospora</taxon>
    </lineage>
</organism>
<evidence type="ECO:0000313" key="4">
    <source>
        <dbReference type="EMBL" id="WUQ86261.1"/>
    </source>
</evidence>
<name>A0ABZ1U501_9ACTN</name>
<dbReference type="RefSeq" id="WP_328956892.1">
    <property type="nucleotide sequence ID" value="NZ_CP108110.1"/>
</dbReference>
<keyword evidence="5" id="KW-1185">Reference proteome</keyword>
<evidence type="ECO:0000313" key="5">
    <source>
        <dbReference type="Proteomes" id="UP001432222"/>
    </source>
</evidence>
<evidence type="ECO:0000256" key="1">
    <source>
        <dbReference type="ARBA" id="ARBA00000022"/>
    </source>
</evidence>
<dbReference type="Proteomes" id="UP001432222">
    <property type="component" value="Chromosome"/>
</dbReference>
<reference evidence="4" key="1">
    <citation type="submission" date="2022-10" db="EMBL/GenBank/DDBJ databases">
        <title>The complete genomes of actinobacterial strains from the NBC collection.</title>
        <authorList>
            <person name="Joergensen T.S."/>
            <person name="Alvarez Arevalo M."/>
            <person name="Sterndorff E.B."/>
            <person name="Faurdal D."/>
            <person name="Vuksanovic O."/>
            <person name="Mourched A.-S."/>
            <person name="Charusanti P."/>
            <person name="Shaw S."/>
            <person name="Blin K."/>
            <person name="Weber T."/>
        </authorList>
    </citation>
    <scope>NUCLEOTIDE SEQUENCE</scope>
    <source>
        <strain evidence="4">NBC_00222</strain>
    </source>
</reference>
<dbReference type="Gene3D" id="1.10.357.40">
    <property type="entry name" value="YbiA-like"/>
    <property type="match status" value="1"/>
</dbReference>
<comment type="catalytic activity">
    <reaction evidence="1">
        <text>5-amino-6-(5-phospho-D-ribosylamino)uracil + H2O = 5,6-diaminouracil + D-ribose 5-phosphate</text>
        <dbReference type="Rhea" id="RHEA:55020"/>
        <dbReference type="ChEBI" id="CHEBI:15377"/>
        <dbReference type="ChEBI" id="CHEBI:46252"/>
        <dbReference type="ChEBI" id="CHEBI:58453"/>
        <dbReference type="ChEBI" id="CHEBI:78346"/>
    </reaction>
</comment>
<dbReference type="SUPFAM" id="SSF143990">
    <property type="entry name" value="YbiA-like"/>
    <property type="match status" value="1"/>
</dbReference>
<comment type="catalytic activity">
    <reaction evidence="2">
        <text>2,5-diamino-6-hydroxy-4-(5-phosphoribosylamino)-pyrimidine + H2O = 2,5,6-triamino-4-hydroxypyrimidine + D-ribose 5-phosphate</text>
        <dbReference type="Rhea" id="RHEA:23436"/>
        <dbReference type="ChEBI" id="CHEBI:15377"/>
        <dbReference type="ChEBI" id="CHEBI:58614"/>
        <dbReference type="ChEBI" id="CHEBI:78346"/>
        <dbReference type="ChEBI" id="CHEBI:137796"/>
    </reaction>
</comment>
<dbReference type="InterPro" id="IPR037238">
    <property type="entry name" value="YbiA-like_sf"/>
</dbReference>
<protein>
    <submittedName>
        <fullName evidence="4">NADAR family protein</fullName>
    </submittedName>
</protein>
<feature type="domain" description="NADAR" evidence="3">
    <location>
        <begin position="45"/>
        <end position="191"/>
    </location>
</feature>
<proteinExistence type="predicted"/>
<gene>
    <name evidence="4" type="ORF">OHA16_26885</name>
</gene>
<dbReference type="InterPro" id="IPR012816">
    <property type="entry name" value="NADAR"/>
</dbReference>
<dbReference type="Pfam" id="PF08719">
    <property type="entry name" value="NADAR"/>
    <property type="match status" value="1"/>
</dbReference>
<accession>A0ABZ1U501</accession>
<evidence type="ECO:0000259" key="3">
    <source>
        <dbReference type="Pfam" id="PF08719"/>
    </source>
</evidence>
<dbReference type="EMBL" id="CP108110">
    <property type="protein sequence ID" value="WUQ86261.1"/>
    <property type="molecule type" value="Genomic_DNA"/>
</dbReference>
<sequence>MSDERTIEPTDTRDRAALTAAVAAGARTKWLLFWGHQPQRDGSFGPGVLSQWWPDHPFTVNGVEYRTAEHWMMAGKARMFDDSRTLALILAAPSAAEAKKLGRQVRGFDDAVWRAGRFELVVTGNVAKFDSHAGLRAYLLSTAQRVLVEASPLDRIWGIGLGAENERAERPAEWRGENLLGFALMEARARLAATER</sequence>
<dbReference type="CDD" id="cd15457">
    <property type="entry name" value="NADAR"/>
    <property type="match status" value="1"/>
</dbReference>
<dbReference type="NCBIfam" id="TIGR02464">
    <property type="entry name" value="ribofla_fusion"/>
    <property type="match status" value="1"/>
</dbReference>
<evidence type="ECO:0000256" key="2">
    <source>
        <dbReference type="ARBA" id="ARBA00000751"/>
    </source>
</evidence>